<dbReference type="EMBL" id="FQVB01000012">
    <property type="protein sequence ID" value="SHF16072.1"/>
    <property type="molecule type" value="Genomic_DNA"/>
</dbReference>
<sequence>MNPRAHPKTPGKRERLTALGVLGLIALTAAGVFLRQFHADPLLSGTAVPAPRSRPKASPPPAPPALNGTVTDPFTPLSPPESFDSATLSDKINGKADLYLTAGFRNLTTRRVALKDAPDRWAEIFLYQMENPESAFAVYSQQRRSKARPLAGISRGYATANAFYAVAGSYYLEAVAASEDPDLTRHLESLFRRLWESVSEREIALPELAFFPEKGARLDQAVLYIGGAFGYDGFSKVYAVPYDAGGNPMTAFVALEAGKDGAEAARGYIRFLEENGARRLPDPDAAQGIVVLDLFGWTEVAFSHGPYVAGVHEAEARDPALALARALKERLSAK</sequence>
<name>A0A1M4ZE64_9BACT</name>
<accession>A0A1M4ZE64</accession>
<organism evidence="2 3">
    <name type="scientific">Desulfacinum infernum DSM 9756</name>
    <dbReference type="NCBI Taxonomy" id="1121391"/>
    <lineage>
        <taxon>Bacteria</taxon>
        <taxon>Pseudomonadati</taxon>
        <taxon>Thermodesulfobacteriota</taxon>
        <taxon>Syntrophobacteria</taxon>
        <taxon>Syntrophobacterales</taxon>
        <taxon>Syntrophobacteraceae</taxon>
        <taxon>Desulfacinum</taxon>
    </lineage>
</organism>
<dbReference type="Proteomes" id="UP000184076">
    <property type="component" value="Unassembled WGS sequence"/>
</dbReference>
<evidence type="ECO:0000313" key="3">
    <source>
        <dbReference type="Proteomes" id="UP000184076"/>
    </source>
</evidence>
<evidence type="ECO:0000256" key="1">
    <source>
        <dbReference type="SAM" id="MobiDB-lite"/>
    </source>
</evidence>
<protein>
    <submittedName>
        <fullName evidence="2">Uncharacterized protein</fullName>
    </submittedName>
</protein>
<dbReference type="InterPro" id="IPR046534">
    <property type="entry name" value="DUF6599"/>
</dbReference>
<dbReference type="STRING" id="1121391.SAMN02745206_01430"/>
<dbReference type="AlphaFoldDB" id="A0A1M4ZE64"/>
<dbReference type="OrthoDB" id="282746at2"/>
<gene>
    <name evidence="2" type="ORF">SAMN02745206_01430</name>
</gene>
<dbReference type="RefSeq" id="WP_073038311.1">
    <property type="nucleotide sequence ID" value="NZ_FQVB01000012.1"/>
</dbReference>
<keyword evidence="3" id="KW-1185">Reference proteome</keyword>
<evidence type="ECO:0000313" key="2">
    <source>
        <dbReference type="EMBL" id="SHF16072.1"/>
    </source>
</evidence>
<reference evidence="3" key="1">
    <citation type="submission" date="2016-11" db="EMBL/GenBank/DDBJ databases">
        <authorList>
            <person name="Varghese N."/>
            <person name="Submissions S."/>
        </authorList>
    </citation>
    <scope>NUCLEOTIDE SEQUENCE [LARGE SCALE GENOMIC DNA]</scope>
    <source>
        <strain evidence="3">DSM 9756</strain>
    </source>
</reference>
<dbReference type="Pfam" id="PF20244">
    <property type="entry name" value="DUF6599"/>
    <property type="match status" value="1"/>
</dbReference>
<proteinExistence type="predicted"/>
<feature type="region of interest" description="Disordered" evidence="1">
    <location>
        <begin position="48"/>
        <end position="72"/>
    </location>
</feature>